<dbReference type="InterPro" id="IPR000415">
    <property type="entry name" value="Nitroreductase-like"/>
</dbReference>
<feature type="domain" description="Nitroreductase" evidence="3">
    <location>
        <begin position="112"/>
        <end position="161"/>
    </location>
</feature>
<organism evidence="4 5">
    <name type="scientific">Enterocloster hominis</name>
    <name type="common">ex Hitch et al. 2024</name>
    <dbReference type="NCBI Taxonomy" id="1917870"/>
    <lineage>
        <taxon>Bacteria</taxon>
        <taxon>Bacillati</taxon>
        <taxon>Bacillota</taxon>
        <taxon>Clostridia</taxon>
        <taxon>Lachnospirales</taxon>
        <taxon>Lachnospiraceae</taxon>
        <taxon>Enterocloster</taxon>
    </lineage>
</organism>
<sequence length="274" mass="30210">MERFDALIKKDGSGRLTIVEIPFDAKAVFSKPKGTIYVSGTINGIGYRSKLLSRGGGRFVMVLDKTVQKSVGFDGQAMAAEITMSCEDMDAVREKPEKLVDIMSDMDVLTAIKTRRSIREFTSKPVSQDMVNAILFAGMQAPTAKDKRPYHFIVIRDRHVLSILARNNPNAAMMEESAGAIIVCGDKNIEGIKEFLYADCAAATQNMLLSIHGLGLGGVWCGVASNSDWRKLLIHQLALPPKLEPISVIAFGWSAGIKESVCRWETAKIHYEKW</sequence>
<name>A0ABV1D891_9FIRM</name>
<dbReference type="PANTHER" id="PTHR43673:SF10">
    <property type="entry name" value="NADH DEHYDROGENASE_NAD(P)H NITROREDUCTASE XCC3605-RELATED"/>
    <property type="match status" value="1"/>
</dbReference>
<dbReference type="Gene3D" id="2.40.30.100">
    <property type="entry name" value="AF2212/PG0164-like"/>
    <property type="match status" value="1"/>
</dbReference>
<proteinExistence type="inferred from homology"/>
<evidence type="ECO:0000313" key="5">
    <source>
        <dbReference type="Proteomes" id="UP001454086"/>
    </source>
</evidence>
<dbReference type="RefSeq" id="WP_040379654.1">
    <property type="nucleotide sequence ID" value="NZ_JBBMFM010000030.1"/>
</dbReference>
<dbReference type="InterPro" id="IPR037079">
    <property type="entry name" value="AF2212/PG0164-like_sf"/>
</dbReference>
<dbReference type="Gene3D" id="3.40.109.10">
    <property type="entry name" value="NADH Oxidase"/>
    <property type="match status" value="1"/>
</dbReference>
<evidence type="ECO:0000256" key="1">
    <source>
        <dbReference type="ARBA" id="ARBA00007118"/>
    </source>
</evidence>
<comment type="similarity">
    <text evidence="1">Belongs to the nitroreductase family.</text>
</comment>
<dbReference type="EMBL" id="JBBMFM010000030">
    <property type="protein sequence ID" value="MEQ2425339.1"/>
    <property type="molecule type" value="Genomic_DNA"/>
</dbReference>
<feature type="domain" description="Nitroreductase" evidence="3">
    <location>
        <begin position="176"/>
        <end position="253"/>
    </location>
</feature>
<evidence type="ECO:0000256" key="2">
    <source>
        <dbReference type="ARBA" id="ARBA00023002"/>
    </source>
</evidence>
<dbReference type="PANTHER" id="PTHR43673">
    <property type="entry name" value="NAD(P)H NITROREDUCTASE YDGI-RELATED"/>
    <property type="match status" value="1"/>
</dbReference>
<dbReference type="Proteomes" id="UP001454086">
    <property type="component" value="Unassembled WGS sequence"/>
</dbReference>
<accession>A0ABV1D891</accession>
<dbReference type="InterPro" id="IPR015018">
    <property type="entry name" value="DUF1905"/>
</dbReference>
<dbReference type="SUPFAM" id="SSF55469">
    <property type="entry name" value="FMN-dependent nitroreductase-like"/>
    <property type="match status" value="1"/>
</dbReference>
<gene>
    <name evidence="4" type="ORF">WMQ36_10180</name>
</gene>
<protein>
    <submittedName>
        <fullName evidence="4">Nitroreductase family protein</fullName>
    </submittedName>
</protein>
<evidence type="ECO:0000259" key="3">
    <source>
        <dbReference type="Pfam" id="PF00881"/>
    </source>
</evidence>
<comment type="caution">
    <text evidence="4">The sequence shown here is derived from an EMBL/GenBank/DDBJ whole genome shotgun (WGS) entry which is preliminary data.</text>
</comment>
<dbReference type="SUPFAM" id="SSF141694">
    <property type="entry name" value="AF2212/PG0164-like"/>
    <property type="match status" value="1"/>
</dbReference>
<dbReference type="Pfam" id="PF08922">
    <property type="entry name" value="DUF1905"/>
    <property type="match status" value="1"/>
</dbReference>
<evidence type="ECO:0000313" key="4">
    <source>
        <dbReference type="EMBL" id="MEQ2425339.1"/>
    </source>
</evidence>
<keyword evidence="5" id="KW-1185">Reference proteome</keyword>
<keyword evidence="2" id="KW-0560">Oxidoreductase</keyword>
<dbReference type="InterPro" id="IPR029479">
    <property type="entry name" value="Nitroreductase"/>
</dbReference>
<dbReference type="Pfam" id="PF00881">
    <property type="entry name" value="Nitroreductase"/>
    <property type="match status" value="2"/>
</dbReference>
<reference evidence="4 5" key="1">
    <citation type="submission" date="2024-03" db="EMBL/GenBank/DDBJ databases">
        <title>Human intestinal bacterial collection.</title>
        <authorList>
            <person name="Pauvert C."/>
            <person name="Hitch T.C.A."/>
            <person name="Clavel T."/>
        </authorList>
    </citation>
    <scope>NUCLEOTIDE SEQUENCE [LARGE SCALE GENOMIC DNA]</scope>
    <source>
        <strain evidence="4 5">CLA-SR-H021</strain>
    </source>
</reference>